<evidence type="ECO:0000256" key="9">
    <source>
        <dbReference type="ARBA" id="ARBA00022630"/>
    </source>
</evidence>
<dbReference type="Proteomes" id="UP000515237">
    <property type="component" value="Chromosome"/>
</dbReference>
<keyword evidence="15 19" id="KW-0131">Cell cycle</keyword>
<sequence length="338" mass="37347">MELQRNVSLRPYNTFGMEVKARLFAVFNTVAELQQLLRLPEIQNLPKLILGGGSNILFTQDFDGVVLKNNILGIEINDLDADYSLVKSGSGVIWHDLVLHTLEQGLGGLENLSLIPGTVGAAPLQNIGAYGVELKDVFESLEAVNLSSGELQTFNAEQCKFGYRESIFKNELKGQYIVVSVTLRLRKKPFFNTSYGAIAQTLAAMQVQELNARAISEAVCQIRKSKLPDPAQIGNAGSFFKNPEIPVEQFTSLQEQYPTIPSYPTTPGKVKVPAGWLIEQAGWKGRRFESYGVHKDQALVLVNYGGARGNQVQDLAHQIIKSVQEKFNITLQPEVNII</sequence>
<dbReference type="EC" id="1.3.1.98" evidence="5 19"/>
<organism evidence="21 22">
    <name type="scientific">Adhaeribacter swui</name>
    <dbReference type="NCBI Taxonomy" id="2086471"/>
    <lineage>
        <taxon>Bacteria</taxon>
        <taxon>Pseudomonadati</taxon>
        <taxon>Bacteroidota</taxon>
        <taxon>Cytophagia</taxon>
        <taxon>Cytophagales</taxon>
        <taxon>Hymenobacteraceae</taxon>
        <taxon>Adhaeribacter</taxon>
    </lineage>
</organism>
<evidence type="ECO:0000256" key="1">
    <source>
        <dbReference type="ARBA" id="ARBA00001974"/>
    </source>
</evidence>
<accession>A0A7G7GE42</accession>
<dbReference type="InterPro" id="IPR036635">
    <property type="entry name" value="MurB_C_sf"/>
</dbReference>
<dbReference type="PROSITE" id="PS51387">
    <property type="entry name" value="FAD_PCMH"/>
    <property type="match status" value="1"/>
</dbReference>
<dbReference type="GO" id="GO:0051301">
    <property type="term" value="P:cell division"/>
    <property type="evidence" value="ECO:0007669"/>
    <property type="project" value="UniProtKB-KW"/>
</dbReference>
<comment type="catalytic activity">
    <reaction evidence="18 19">
        <text>UDP-N-acetyl-alpha-D-muramate + NADP(+) = UDP-N-acetyl-3-O-(1-carboxyvinyl)-alpha-D-glucosamine + NADPH + H(+)</text>
        <dbReference type="Rhea" id="RHEA:12248"/>
        <dbReference type="ChEBI" id="CHEBI:15378"/>
        <dbReference type="ChEBI" id="CHEBI:57783"/>
        <dbReference type="ChEBI" id="CHEBI:58349"/>
        <dbReference type="ChEBI" id="CHEBI:68483"/>
        <dbReference type="ChEBI" id="CHEBI:70757"/>
        <dbReference type="EC" id="1.3.1.98"/>
    </reaction>
</comment>
<dbReference type="SUPFAM" id="SSF56176">
    <property type="entry name" value="FAD-binding/transporter-associated domain-like"/>
    <property type="match status" value="1"/>
</dbReference>
<dbReference type="InterPro" id="IPR016169">
    <property type="entry name" value="FAD-bd_PCMH_sub2"/>
</dbReference>
<evidence type="ECO:0000256" key="18">
    <source>
        <dbReference type="ARBA" id="ARBA00048914"/>
    </source>
</evidence>
<keyword evidence="13 19" id="KW-0573">Peptidoglycan synthesis</keyword>
<feature type="domain" description="FAD-binding PCMH-type" evidence="20">
    <location>
        <begin position="17"/>
        <end position="188"/>
    </location>
</feature>
<evidence type="ECO:0000256" key="15">
    <source>
        <dbReference type="ARBA" id="ARBA00023306"/>
    </source>
</evidence>
<comment type="function">
    <text evidence="2 19">Cell wall formation.</text>
</comment>
<dbReference type="InterPro" id="IPR003170">
    <property type="entry name" value="MurB"/>
</dbReference>
<comment type="similarity">
    <text evidence="19">Belongs to the MurB family.</text>
</comment>
<dbReference type="GO" id="GO:0005829">
    <property type="term" value="C:cytosol"/>
    <property type="evidence" value="ECO:0007669"/>
    <property type="project" value="TreeGrafter"/>
</dbReference>
<evidence type="ECO:0000256" key="13">
    <source>
        <dbReference type="ARBA" id="ARBA00022984"/>
    </source>
</evidence>
<dbReference type="GO" id="GO:0071555">
    <property type="term" value="P:cell wall organization"/>
    <property type="evidence" value="ECO:0007669"/>
    <property type="project" value="UniProtKB-KW"/>
</dbReference>
<evidence type="ECO:0000256" key="6">
    <source>
        <dbReference type="ARBA" id="ARBA00015188"/>
    </source>
</evidence>
<dbReference type="InterPro" id="IPR016167">
    <property type="entry name" value="FAD-bd_PCMH_sub1"/>
</dbReference>
<keyword evidence="10 19" id="KW-0274">FAD</keyword>
<evidence type="ECO:0000256" key="16">
    <source>
        <dbReference type="ARBA" id="ARBA00023316"/>
    </source>
</evidence>
<protein>
    <recommendedName>
        <fullName evidence="6 19">UDP-N-acetylenolpyruvoylglucosamine reductase</fullName>
        <ecNumber evidence="5 19">1.3.1.98</ecNumber>
    </recommendedName>
    <alternativeName>
        <fullName evidence="17 19">UDP-N-acetylmuramate dehydrogenase</fullName>
    </alternativeName>
</protein>
<dbReference type="AlphaFoldDB" id="A0A7G7GE42"/>
<evidence type="ECO:0000256" key="8">
    <source>
        <dbReference type="ARBA" id="ARBA00022618"/>
    </source>
</evidence>
<keyword evidence="22" id="KW-1185">Reference proteome</keyword>
<dbReference type="Gene3D" id="3.90.78.10">
    <property type="entry name" value="UDP-N-acetylenolpyruvoylglucosamine reductase, C-terminal domain"/>
    <property type="match status" value="1"/>
</dbReference>
<reference evidence="21 22" key="1">
    <citation type="journal article" date="2018" name="Int. J. Syst. Evol. Microbiol.">
        <title>Adhaeribacter swui sp. nov., isolated from wet mud.</title>
        <authorList>
            <person name="Kim D.U."/>
            <person name="Kim K.W."/>
            <person name="Kang M.S."/>
            <person name="Kim J.Y."/>
            <person name="Jang J.H."/>
            <person name="Kim M.K."/>
        </authorList>
    </citation>
    <scope>NUCLEOTIDE SEQUENCE [LARGE SCALE GENOMIC DNA]</scope>
    <source>
        <strain evidence="21 22">KCTC 52873</strain>
    </source>
</reference>
<evidence type="ECO:0000259" key="20">
    <source>
        <dbReference type="PROSITE" id="PS51387"/>
    </source>
</evidence>
<dbReference type="GO" id="GO:0071949">
    <property type="term" value="F:FAD binding"/>
    <property type="evidence" value="ECO:0007669"/>
    <property type="project" value="InterPro"/>
</dbReference>
<comment type="subcellular location">
    <subcellularLocation>
        <location evidence="3 19">Cytoplasm</location>
    </subcellularLocation>
</comment>
<evidence type="ECO:0000256" key="5">
    <source>
        <dbReference type="ARBA" id="ARBA00012518"/>
    </source>
</evidence>
<dbReference type="PANTHER" id="PTHR21071">
    <property type="entry name" value="UDP-N-ACETYLENOLPYRUVOYLGLUCOSAMINE REDUCTASE"/>
    <property type="match status" value="1"/>
</dbReference>
<evidence type="ECO:0000256" key="7">
    <source>
        <dbReference type="ARBA" id="ARBA00022490"/>
    </source>
</evidence>
<evidence type="ECO:0000256" key="3">
    <source>
        <dbReference type="ARBA" id="ARBA00004496"/>
    </source>
</evidence>
<proteinExistence type="inferred from homology"/>
<dbReference type="Gene3D" id="3.30.465.10">
    <property type="match status" value="1"/>
</dbReference>
<dbReference type="GO" id="GO:0009252">
    <property type="term" value="P:peptidoglycan biosynthetic process"/>
    <property type="evidence" value="ECO:0007669"/>
    <property type="project" value="UniProtKB-UniRule"/>
</dbReference>
<dbReference type="Pfam" id="PF01565">
    <property type="entry name" value="FAD_binding_4"/>
    <property type="match status" value="1"/>
</dbReference>
<dbReference type="PANTHER" id="PTHR21071:SF4">
    <property type="entry name" value="UDP-N-ACETYLENOLPYRUVOYLGLUCOSAMINE REDUCTASE"/>
    <property type="match status" value="1"/>
</dbReference>
<dbReference type="SUPFAM" id="SSF56194">
    <property type="entry name" value="Uridine diphospho-N-Acetylenolpyruvylglucosamine reductase, MurB, C-terminal domain"/>
    <property type="match status" value="1"/>
</dbReference>
<keyword evidence="8 19" id="KW-0132">Cell division</keyword>
<dbReference type="InterPro" id="IPR016166">
    <property type="entry name" value="FAD-bd_PCMH"/>
</dbReference>
<comment type="pathway">
    <text evidence="4 19">Cell wall biogenesis; peptidoglycan biosynthesis.</text>
</comment>
<evidence type="ECO:0000256" key="10">
    <source>
        <dbReference type="ARBA" id="ARBA00022827"/>
    </source>
</evidence>
<feature type="active site" evidence="19">
    <location>
        <position position="164"/>
    </location>
</feature>
<evidence type="ECO:0000256" key="14">
    <source>
        <dbReference type="ARBA" id="ARBA00023002"/>
    </source>
</evidence>
<dbReference type="GO" id="GO:0008360">
    <property type="term" value="P:regulation of cell shape"/>
    <property type="evidence" value="ECO:0007669"/>
    <property type="project" value="UniProtKB-KW"/>
</dbReference>
<dbReference type="Gene3D" id="3.30.43.10">
    <property type="entry name" value="Uridine Diphospho-n-acetylenolpyruvylglucosamine Reductase, domain 2"/>
    <property type="match status" value="1"/>
</dbReference>
<dbReference type="UniPathway" id="UPA00219"/>
<dbReference type="RefSeq" id="WP_185271917.1">
    <property type="nucleotide sequence ID" value="NZ_CP055156.1"/>
</dbReference>
<keyword evidence="12 19" id="KW-0133">Cell shape</keyword>
<evidence type="ECO:0000256" key="19">
    <source>
        <dbReference type="HAMAP-Rule" id="MF_00037"/>
    </source>
</evidence>
<keyword evidence="14 19" id="KW-0560">Oxidoreductase</keyword>
<dbReference type="HAMAP" id="MF_00037">
    <property type="entry name" value="MurB"/>
    <property type="match status" value="1"/>
</dbReference>
<evidence type="ECO:0000256" key="4">
    <source>
        <dbReference type="ARBA" id="ARBA00004752"/>
    </source>
</evidence>
<dbReference type="InterPro" id="IPR011601">
    <property type="entry name" value="MurB_C"/>
</dbReference>
<keyword evidence="7 19" id="KW-0963">Cytoplasm</keyword>
<dbReference type="NCBIfam" id="TIGR00179">
    <property type="entry name" value="murB"/>
    <property type="match status" value="1"/>
</dbReference>
<evidence type="ECO:0000256" key="2">
    <source>
        <dbReference type="ARBA" id="ARBA00003921"/>
    </source>
</evidence>
<evidence type="ECO:0000256" key="17">
    <source>
        <dbReference type="ARBA" id="ARBA00031026"/>
    </source>
</evidence>
<keyword evidence="11 19" id="KW-0521">NADP</keyword>
<feature type="active site" evidence="19">
    <location>
        <position position="334"/>
    </location>
</feature>
<dbReference type="GO" id="GO:0008762">
    <property type="term" value="F:UDP-N-acetylmuramate dehydrogenase activity"/>
    <property type="evidence" value="ECO:0007669"/>
    <property type="project" value="UniProtKB-UniRule"/>
</dbReference>
<evidence type="ECO:0000256" key="11">
    <source>
        <dbReference type="ARBA" id="ARBA00022857"/>
    </source>
</evidence>
<keyword evidence="9 19" id="KW-0285">Flavoprotein</keyword>
<dbReference type="NCBIfam" id="NF000755">
    <property type="entry name" value="PRK00046.1"/>
    <property type="match status" value="1"/>
</dbReference>
<dbReference type="InterPro" id="IPR006094">
    <property type="entry name" value="Oxid_FAD_bind_N"/>
</dbReference>
<dbReference type="KEGG" id="aswu:HUW51_22940"/>
<dbReference type="InterPro" id="IPR036318">
    <property type="entry name" value="FAD-bd_PCMH-like_sf"/>
</dbReference>
<gene>
    <name evidence="19 21" type="primary">murB</name>
    <name evidence="21" type="ORF">HUW51_22940</name>
</gene>
<feature type="active site" description="Proton donor" evidence="19">
    <location>
        <position position="238"/>
    </location>
</feature>
<evidence type="ECO:0000313" key="22">
    <source>
        <dbReference type="Proteomes" id="UP000515237"/>
    </source>
</evidence>
<name>A0A7G7GE42_9BACT</name>
<dbReference type="EMBL" id="CP055156">
    <property type="protein sequence ID" value="QNF35426.1"/>
    <property type="molecule type" value="Genomic_DNA"/>
</dbReference>
<keyword evidence="16 19" id="KW-0961">Cell wall biogenesis/degradation</keyword>
<evidence type="ECO:0000313" key="21">
    <source>
        <dbReference type="EMBL" id="QNF35426.1"/>
    </source>
</evidence>
<dbReference type="Pfam" id="PF02873">
    <property type="entry name" value="MurB_C"/>
    <property type="match status" value="1"/>
</dbReference>
<comment type="cofactor">
    <cofactor evidence="1 19">
        <name>FAD</name>
        <dbReference type="ChEBI" id="CHEBI:57692"/>
    </cofactor>
</comment>
<evidence type="ECO:0000256" key="12">
    <source>
        <dbReference type="ARBA" id="ARBA00022960"/>
    </source>
</evidence>